<keyword evidence="2" id="KW-0677">Repeat</keyword>
<dbReference type="PROSITE" id="PS51125">
    <property type="entry name" value="NHL"/>
    <property type="match status" value="2"/>
</dbReference>
<dbReference type="Proteomes" id="UP000677228">
    <property type="component" value="Unassembled WGS sequence"/>
</dbReference>
<dbReference type="GO" id="GO:0005576">
    <property type="term" value="C:extracellular region"/>
    <property type="evidence" value="ECO:0007669"/>
    <property type="project" value="TreeGrafter"/>
</dbReference>
<evidence type="ECO:0000256" key="3">
    <source>
        <dbReference type="ARBA" id="ARBA00023180"/>
    </source>
</evidence>
<evidence type="ECO:0000313" key="8">
    <source>
        <dbReference type="EMBL" id="CAF4025111.1"/>
    </source>
</evidence>
<dbReference type="Gene3D" id="2.120.10.30">
    <property type="entry name" value="TolB, C-terminal domain"/>
    <property type="match status" value="2"/>
</dbReference>
<feature type="repeat" description="NHL" evidence="4">
    <location>
        <begin position="202"/>
        <end position="234"/>
    </location>
</feature>
<keyword evidence="9" id="KW-1185">Reference proteome</keyword>
<keyword evidence="1" id="KW-0732">Signal</keyword>
<reference evidence="6" key="1">
    <citation type="submission" date="2021-02" db="EMBL/GenBank/DDBJ databases">
        <authorList>
            <person name="Nowell W R."/>
        </authorList>
    </citation>
    <scope>NUCLEOTIDE SEQUENCE</scope>
</reference>
<evidence type="ECO:0000256" key="1">
    <source>
        <dbReference type="ARBA" id="ARBA00022729"/>
    </source>
</evidence>
<evidence type="ECO:0000313" key="9">
    <source>
        <dbReference type="Proteomes" id="UP000663829"/>
    </source>
</evidence>
<evidence type="ECO:0000256" key="2">
    <source>
        <dbReference type="ARBA" id="ARBA00022737"/>
    </source>
</evidence>
<dbReference type="AlphaFoldDB" id="A0A815A8G4"/>
<dbReference type="CDD" id="cd05819">
    <property type="entry name" value="NHL"/>
    <property type="match status" value="1"/>
</dbReference>
<dbReference type="PANTHER" id="PTHR10680:SF14">
    <property type="entry name" value="PEPTIDYL-GLYCINE ALPHA-AMIDATING MONOOXYGENASE"/>
    <property type="match status" value="1"/>
</dbReference>
<dbReference type="EMBL" id="CAJOBA010029173">
    <property type="protein sequence ID" value="CAF3949266.1"/>
    <property type="molecule type" value="Genomic_DNA"/>
</dbReference>
<gene>
    <name evidence="6" type="ORF">GPM918_LOCUS26269</name>
    <name evidence="5" type="ORF">OVA965_LOCUS21405</name>
    <name evidence="8" type="ORF">SRO942_LOCUS26386</name>
    <name evidence="7" type="ORF">TMI583_LOCUS22048</name>
</gene>
<organism evidence="6 9">
    <name type="scientific">Didymodactylos carnosus</name>
    <dbReference type="NCBI Taxonomy" id="1234261"/>
    <lineage>
        <taxon>Eukaryota</taxon>
        <taxon>Metazoa</taxon>
        <taxon>Spiralia</taxon>
        <taxon>Gnathifera</taxon>
        <taxon>Rotifera</taxon>
        <taxon>Eurotatoria</taxon>
        <taxon>Bdelloidea</taxon>
        <taxon>Philodinida</taxon>
        <taxon>Philodinidae</taxon>
        <taxon>Didymodactylos</taxon>
    </lineage>
</organism>
<evidence type="ECO:0000313" key="7">
    <source>
        <dbReference type="EMBL" id="CAF3949266.1"/>
    </source>
</evidence>
<comment type="caution">
    <text evidence="6">The sequence shown here is derived from an EMBL/GenBank/DDBJ whole genome shotgun (WGS) entry which is preliminary data.</text>
</comment>
<dbReference type="Proteomes" id="UP000663829">
    <property type="component" value="Unassembled WGS sequence"/>
</dbReference>
<proteinExistence type="predicted"/>
<sequence>MLISSLTPETKVSSLLGGYMWLISVKLQLNNNIASSVRIPSTDIKICPKAKWNQTGITIKSVDRNKLLSLFNFAFDSQSNIYIVNLADSRIEKYLNDTNFEQYEILIQFQKMYQPTTLFIDKYDNLYIDYSVHNRLYKISLKNKYNRIIYDNPEWCTDMYVDANENIYITENNNSRIMKWSSDGKQKYVIAGGNGNGNQSNQLDSPSGIYVSDQTNHIYIADVTNHRIQRWTLGNVSLGGVTVAGGNGNGNGTHQLNFPNSVIVDNEESVYIVDESNHRIVKWAKGAKNGEIIIGGDDKDDYVFEDEDADIFSSEGGQKLNKLTYPTQMKFDKDGNLYVLDWTDNRLQKFEIDTTDCQLS</sequence>
<dbReference type="InterPro" id="IPR001258">
    <property type="entry name" value="NHL_repeat"/>
</dbReference>
<name>A0A815A8G4_9BILA</name>
<evidence type="ECO:0000256" key="4">
    <source>
        <dbReference type="PROSITE-ProRule" id="PRU00504"/>
    </source>
</evidence>
<dbReference type="EMBL" id="CAJNOK010011717">
    <property type="protein sequence ID" value="CAF1146871.1"/>
    <property type="molecule type" value="Genomic_DNA"/>
</dbReference>
<accession>A0A815A8G4</accession>
<dbReference type="PANTHER" id="PTHR10680">
    <property type="entry name" value="PEPTIDYL-GLYCINE ALPHA-AMIDATING MONOOXYGENASE"/>
    <property type="match status" value="1"/>
</dbReference>
<dbReference type="InterPro" id="IPR011042">
    <property type="entry name" value="6-blade_b-propeller_TolB-like"/>
</dbReference>
<evidence type="ECO:0000313" key="5">
    <source>
        <dbReference type="EMBL" id="CAF1146871.1"/>
    </source>
</evidence>
<dbReference type="SUPFAM" id="SSF101898">
    <property type="entry name" value="NHL repeat"/>
    <property type="match status" value="1"/>
</dbReference>
<keyword evidence="3" id="KW-0325">Glycoprotein</keyword>
<dbReference type="Pfam" id="PF01436">
    <property type="entry name" value="NHL"/>
    <property type="match status" value="1"/>
</dbReference>
<dbReference type="EMBL" id="CAJNOQ010010515">
    <property type="protein sequence ID" value="CAF1253946.1"/>
    <property type="molecule type" value="Genomic_DNA"/>
</dbReference>
<dbReference type="Proteomes" id="UP000682733">
    <property type="component" value="Unassembled WGS sequence"/>
</dbReference>
<dbReference type="Proteomes" id="UP000681722">
    <property type="component" value="Unassembled WGS sequence"/>
</dbReference>
<evidence type="ECO:0000313" key="6">
    <source>
        <dbReference type="EMBL" id="CAF1253946.1"/>
    </source>
</evidence>
<dbReference type="OrthoDB" id="342730at2759"/>
<evidence type="ECO:0008006" key="10">
    <source>
        <dbReference type="Google" id="ProtNLM"/>
    </source>
</evidence>
<feature type="repeat" description="NHL" evidence="4">
    <location>
        <begin position="250"/>
        <end position="286"/>
    </location>
</feature>
<dbReference type="EMBL" id="CAJOBC010015720">
    <property type="protein sequence ID" value="CAF4025111.1"/>
    <property type="molecule type" value="Genomic_DNA"/>
</dbReference>
<protein>
    <recommendedName>
        <fullName evidence="10">NHL repeat containing protein</fullName>
    </recommendedName>
</protein>